<evidence type="ECO:0000313" key="5">
    <source>
        <dbReference type="EMBL" id="GAA1558892.1"/>
    </source>
</evidence>
<evidence type="ECO:0000256" key="3">
    <source>
        <dbReference type="ARBA" id="ARBA00023274"/>
    </source>
</evidence>
<proteinExistence type="inferred from homology"/>
<sequence>MKVRRSLRALKFKDGAQVVKRGKRVYVLNRKNPRLQARQG</sequence>
<dbReference type="RefSeq" id="WP_344210306.1">
    <property type="nucleotide sequence ID" value="NZ_BAAAOS010000007.1"/>
</dbReference>
<evidence type="ECO:0000256" key="1">
    <source>
        <dbReference type="ARBA" id="ARBA00007645"/>
    </source>
</evidence>
<dbReference type="InterPro" id="IPR035977">
    <property type="entry name" value="Ribosomal_bL36_sp"/>
</dbReference>
<comment type="similarity">
    <text evidence="1">Belongs to the bacterial ribosomal protein bL36 family.</text>
</comment>
<keyword evidence="3" id="KW-0687">Ribonucleoprotein</keyword>
<evidence type="ECO:0000256" key="2">
    <source>
        <dbReference type="ARBA" id="ARBA00022980"/>
    </source>
</evidence>
<name>A0ABN2CHR8_9ACTN</name>
<reference evidence="5 6" key="1">
    <citation type="journal article" date="2019" name="Int. J. Syst. Evol. Microbiol.">
        <title>The Global Catalogue of Microorganisms (GCM) 10K type strain sequencing project: providing services to taxonomists for standard genome sequencing and annotation.</title>
        <authorList>
            <consortium name="The Broad Institute Genomics Platform"/>
            <consortium name="The Broad Institute Genome Sequencing Center for Infectious Disease"/>
            <person name="Wu L."/>
            <person name="Ma J."/>
        </authorList>
    </citation>
    <scope>NUCLEOTIDE SEQUENCE [LARGE SCALE GENOMIC DNA]</scope>
    <source>
        <strain evidence="5 6">JCM 14969</strain>
    </source>
</reference>
<dbReference type="EMBL" id="BAAAOS010000007">
    <property type="protein sequence ID" value="GAA1558892.1"/>
    <property type="molecule type" value="Genomic_DNA"/>
</dbReference>
<dbReference type="Pfam" id="PF00444">
    <property type="entry name" value="Ribosomal_L36"/>
    <property type="match status" value="1"/>
</dbReference>
<comment type="caution">
    <text evidence="5">The sequence shown here is derived from an EMBL/GenBank/DDBJ whole genome shotgun (WGS) entry which is preliminary data.</text>
</comment>
<organism evidence="5 6">
    <name type="scientific">Kribbella sancticallisti</name>
    <dbReference type="NCBI Taxonomy" id="460087"/>
    <lineage>
        <taxon>Bacteria</taxon>
        <taxon>Bacillati</taxon>
        <taxon>Actinomycetota</taxon>
        <taxon>Actinomycetes</taxon>
        <taxon>Propionibacteriales</taxon>
        <taxon>Kribbellaceae</taxon>
        <taxon>Kribbella</taxon>
    </lineage>
</organism>
<accession>A0ABN2CHR8</accession>
<keyword evidence="6" id="KW-1185">Reference proteome</keyword>
<dbReference type="SUPFAM" id="SSF57840">
    <property type="entry name" value="Ribosomal protein L36"/>
    <property type="match status" value="1"/>
</dbReference>
<keyword evidence="2" id="KW-0689">Ribosomal protein</keyword>
<gene>
    <name evidence="5" type="ORF">GCM10009789_10410</name>
</gene>
<dbReference type="InterPro" id="IPR000473">
    <property type="entry name" value="Ribosomal_bL36"/>
</dbReference>
<evidence type="ECO:0000313" key="6">
    <source>
        <dbReference type="Proteomes" id="UP001500393"/>
    </source>
</evidence>
<evidence type="ECO:0000256" key="4">
    <source>
        <dbReference type="ARBA" id="ARBA00035186"/>
    </source>
</evidence>
<protein>
    <recommendedName>
        <fullName evidence="4">Large ribosomal subunit protein bL36</fullName>
    </recommendedName>
</protein>
<dbReference type="Proteomes" id="UP001500393">
    <property type="component" value="Unassembled WGS sequence"/>
</dbReference>